<dbReference type="PANTHER" id="PTHR32154">
    <property type="entry name" value="PYRUVATE-FLAVODOXIN OXIDOREDUCTASE-RELATED"/>
    <property type="match status" value="1"/>
</dbReference>
<comment type="caution">
    <text evidence="10">The sequence shown here is derived from an EMBL/GenBank/DDBJ whole genome shotgun (WGS) entry which is preliminary data.</text>
</comment>
<keyword evidence="11" id="KW-1185">Reference proteome</keyword>
<evidence type="ECO:0000256" key="6">
    <source>
        <dbReference type="ARBA" id="ARBA00044814"/>
    </source>
</evidence>
<evidence type="ECO:0000313" key="10">
    <source>
        <dbReference type="EMBL" id="KZX15467.1"/>
    </source>
</evidence>
<evidence type="ECO:0000256" key="7">
    <source>
        <dbReference type="ARBA" id="ARBA00049357"/>
    </source>
</evidence>
<dbReference type="NCBIfam" id="NF040682">
    <property type="entry name" value="PorA_Arch"/>
    <property type="match status" value="1"/>
</dbReference>
<dbReference type="FunFam" id="3.40.50.920:FF:000010">
    <property type="entry name" value="Pyruvate ferredoxin oxidoreductase, alpha subunit"/>
    <property type="match status" value="1"/>
</dbReference>
<dbReference type="InterPro" id="IPR050722">
    <property type="entry name" value="Pyruvate:ferred/Flavod_OxRd"/>
</dbReference>
<dbReference type="SUPFAM" id="SSF52518">
    <property type="entry name" value="Thiamin diphosphate-binding fold (THDP-binding)"/>
    <property type="match status" value="1"/>
</dbReference>
<dbReference type="SUPFAM" id="SSF52922">
    <property type="entry name" value="TK C-terminal domain-like"/>
    <property type="match status" value="1"/>
</dbReference>
<dbReference type="Gene3D" id="3.40.50.970">
    <property type="match status" value="1"/>
</dbReference>
<evidence type="ECO:0000259" key="9">
    <source>
        <dbReference type="Pfam" id="PF17147"/>
    </source>
</evidence>
<proteinExistence type="predicted"/>
<dbReference type="Gene3D" id="3.40.50.920">
    <property type="match status" value="1"/>
</dbReference>
<dbReference type="PATRIC" id="fig|47311.3.peg.1595"/>
<dbReference type="InterPro" id="IPR033412">
    <property type="entry name" value="PFOR_II"/>
</dbReference>
<sequence>MTLKVITANEAIAEAVKLSKPKVVPVYPITPQTTISEYLAKFVSNGDLEAEYIRVESEHSALSAAIGASGTGVRVFTATSSQGLMLMHEIIFAAAGMRMPIVMADANRAISAPLNIWNDQQDSISQRDSGWMQIYVENAQEALDSVIQSYKVSENDNVLLPSMVCLDGFILTHTVEPVDIPDPELVEKFLPEFEPKYAFLDPTRPMSLGSLTDPDYYMEARYQVEEAMENSLEVIKNVDDEFGEIFGRKHGLVEPYKCDDAEIVIVAMGSICSTIRTVIDDLREKGEKIGLLKIRVYRPFPSEEINKILRDVPKVAVVDKNVSFGTGGALYNDIKVKTDKEAYDFIIGLGGRDITPIEIEEIIEKTKNPVKDVTWIGLKGGSQ</sequence>
<dbReference type="InterPro" id="IPR002880">
    <property type="entry name" value="Pyrv_Fd/Flavodoxin_OxRdtase_N"/>
</dbReference>
<dbReference type="Pfam" id="PF17147">
    <property type="entry name" value="PFOR_II"/>
    <property type="match status" value="1"/>
</dbReference>
<feature type="domain" description="Pyruvate:ferredoxin oxidoreductase core" evidence="9">
    <location>
        <begin position="261"/>
        <end position="359"/>
    </location>
</feature>
<evidence type="ECO:0000256" key="1">
    <source>
        <dbReference type="ARBA" id="ARBA00011595"/>
    </source>
</evidence>
<dbReference type="RefSeq" id="WP_067260032.1">
    <property type="nucleotide sequence ID" value="NZ_LWMW01000117.1"/>
</dbReference>
<name>A0A166CMI6_9EURY</name>
<evidence type="ECO:0000313" key="11">
    <source>
        <dbReference type="Proteomes" id="UP000077275"/>
    </source>
</evidence>
<dbReference type="GO" id="GO:0006979">
    <property type="term" value="P:response to oxidative stress"/>
    <property type="evidence" value="ECO:0007669"/>
    <property type="project" value="TreeGrafter"/>
</dbReference>
<keyword evidence="10" id="KW-0670">Pyruvate</keyword>
<dbReference type="Proteomes" id="UP000077275">
    <property type="component" value="Unassembled WGS sequence"/>
</dbReference>
<dbReference type="OrthoDB" id="372068at2157"/>
<keyword evidence="3 10" id="KW-0560">Oxidoreductase</keyword>
<dbReference type="Pfam" id="PF01855">
    <property type="entry name" value="POR_N"/>
    <property type="match status" value="1"/>
</dbReference>
<gene>
    <name evidence="10" type="primary">porA</name>
    <name evidence="10" type="ORF">MBCUT_14620</name>
</gene>
<evidence type="ECO:0000256" key="4">
    <source>
        <dbReference type="ARBA" id="ARBA00044787"/>
    </source>
</evidence>
<dbReference type="FunFam" id="3.40.50.970:FF:000012">
    <property type="entry name" value="Pyruvate:ferredoxin (Flavodoxin) oxidoreductase"/>
    <property type="match status" value="1"/>
</dbReference>
<comment type="subunit">
    <text evidence="1">Heterotetramer of one alpha, one beta, one delta and one gamma chain.</text>
</comment>
<dbReference type="InterPro" id="IPR029061">
    <property type="entry name" value="THDP-binding"/>
</dbReference>
<comment type="catalytic activity">
    <reaction evidence="7">
        <text>2 oxidized [2Fe-2S]-[ferredoxin] + pyruvate + CoA = 2 reduced [2Fe-2S]-[ferredoxin] + acetyl-CoA + CO2 + H(+)</text>
        <dbReference type="Rhea" id="RHEA:12765"/>
        <dbReference type="Rhea" id="RHEA-COMP:10000"/>
        <dbReference type="Rhea" id="RHEA-COMP:10001"/>
        <dbReference type="ChEBI" id="CHEBI:15361"/>
        <dbReference type="ChEBI" id="CHEBI:15378"/>
        <dbReference type="ChEBI" id="CHEBI:16526"/>
        <dbReference type="ChEBI" id="CHEBI:33737"/>
        <dbReference type="ChEBI" id="CHEBI:33738"/>
        <dbReference type="ChEBI" id="CHEBI:57287"/>
        <dbReference type="ChEBI" id="CHEBI:57288"/>
        <dbReference type="EC" id="1.2.7.1"/>
    </reaction>
</comment>
<dbReference type="PANTHER" id="PTHR32154:SF0">
    <property type="entry name" value="PYRUVATE-FLAVODOXIN OXIDOREDUCTASE-RELATED"/>
    <property type="match status" value="1"/>
</dbReference>
<protein>
    <recommendedName>
        <fullName evidence="4">Pyruvate synthase subunit PorA</fullName>
        <ecNumber evidence="2">1.2.7.1</ecNumber>
    </recommendedName>
    <alternativeName>
        <fullName evidence="6">Pyruvate oxidoreductase alpha chain</fullName>
    </alternativeName>
    <alternativeName>
        <fullName evidence="5">Pyruvic-ferredoxin oxidoreductase subunit alpha</fullName>
    </alternativeName>
</protein>
<dbReference type="InterPro" id="IPR009014">
    <property type="entry name" value="Transketo_C/PFOR_II"/>
</dbReference>
<evidence type="ECO:0000259" key="8">
    <source>
        <dbReference type="Pfam" id="PF01855"/>
    </source>
</evidence>
<dbReference type="GO" id="GO:0019164">
    <property type="term" value="F:pyruvate synthase activity"/>
    <property type="evidence" value="ECO:0007669"/>
    <property type="project" value="UniProtKB-EC"/>
</dbReference>
<evidence type="ECO:0000256" key="3">
    <source>
        <dbReference type="ARBA" id="ARBA00023002"/>
    </source>
</evidence>
<reference evidence="10 11" key="1">
    <citation type="submission" date="2016-04" db="EMBL/GenBank/DDBJ databases">
        <title>Genome sequence of Methanobrevibacter cuticularis DSM 11139.</title>
        <authorList>
            <person name="Poehlein A."/>
            <person name="Seedorf H."/>
            <person name="Daniel R."/>
        </authorList>
    </citation>
    <scope>NUCLEOTIDE SEQUENCE [LARGE SCALE GENOMIC DNA]</scope>
    <source>
        <strain evidence="10 11">DSM 11139</strain>
    </source>
</reference>
<organism evidence="10 11">
    <name type="scientific">Methanobrevibacter cuticularis</name>
    <dbReference type="NCBI Taxonomy" id="47311"/>
    <lineage>
        <taxon>Archaea</taxon>
        <taxon>Methanobacteriati</taxon>
        <taxon>Methanobacteriota</taxon>
        <taxon>Methanomada group</taxon>
        <taxon>Methanobacteria</taxon>
        <taxon>Methanobacteriales</taxon>
        <taxon>Methanobacteriaceae</taxon>
        <taxon>Methanobrevibacter</taxon>
    </lineage>
</organism>
<feature type="domain" description="Pyruvate flavodoxin/ferredoxin oxidoreductase pyrimidine binding" evidence="8">
    <location>
        <begin position="15"/>
        <end position="238"/>
    </location>
</feature>
<evidence type="ECO:0000256" key="2">
    <source>
        <dbReference type="ARBA" id="ARBA00012822"/>
    </source>
</evidence>
<dbReference type="EC" id="1.2.7.1" evidence="2"/>
<evidence type="ECO:0000256" key="5">
    <source>
        <dbReference type="ARBA" id="ARBA00044811"/>
    </source>
</evidence>
<dbReference type="CDD" id="cd07034">
    <property type="entry name" value="TPP_PYR_PFOR_IOR-alpha_like"/>
    <property type="match status" value="1"/>
</dbReference>
<dbReference type="InterPro" id="IPR053390">
    <property type="entry name" value="Pyruvate_synthase_PorA"/>
</dbReference>
<dbReference type="AlphaFoldDB" id="A0A166CMI6"/>
<dbReference type="STRING" id="47311.MBCUT_14620"/>
<accession>A0A166CMI6</accession>
<dbReference type="EMBL" id="LWMW01000117">
    <property type="protein sequence ID" value="KZX15467.1"/>
    <property type="molecule type" value="Genomic_DNA"/>
</dbReference>